<dbReference type="AlphaFoldDB" id="A0A7X1G344"/>
<organism evidence="1 2">
    <name type="scientific">Pseudomonas baltica</name>
    <dbReference type="NCBI Taxonomy" id="2762576"/>
    <lineage>
        <taxon>Bacteria</taxon>
        <taxon>Pseudomonadati</taxon>
        <taxon>Pseudomonadota</taxon>
        <taxon>Gammaproteobacteria</taxon>
        <taxon>Pseudomonadales</taxon>
        <taxon>Pseudomonadaceae</taxon>
        <taxon>Pseudomonas</taxon>
    </lineage>
</organism>
<dbReference type="EMBL" id="JACMYH010000001">
    <property type="protein sequence ID" value="MBC2676909.1"/>
    <property type="molecule type" value="Genomic_DNA"/>
</dbReference>
<accession>A0A7X1G344</accession>
<gene>
    <name evidence="1" type="ORF">H7993_00765</name>
</gene>
<protein>
    <submittedName>
        <fullName evidence="1">Uncharacterized protein</fullName>
    </submittedName>
</protein>
<dbReference type="Proteomes" id="UP000546173">
    <property type="component" value="Unassembled WGS sequence"/>
</dbReference>
<evidence type="ECO:0000313" key="1">
    <source>
        <dbReference type="EMBL" id="MBC2676909.1"/>
    </source>
</evidence>
<name>A0A7X1G344_9PSED</name>
<reference evidence="1 2" key="1">
    <citation type="submission" date="2020-08" db="EMBL/GenBank/DDBJ databases">
        <title>Pseudomonas sp. nov.</title>
        <authorList>
            <person name="Gieschler S."/>
            <person name="Fiedler G."/>
            <person name="Brinks E."/>
            <person name="Boehnlein C."/>
            <person name="Franz C.M.A.P."/>
            <person name="Kabisch J."/>
        </authorList>
    </citation>
    <scope>NUCLEOTIDE SEQUENCE [LARGE SCALE GENOMIC DNA]</scope>
    <source>
        <strain evidence="1 2">MBT-2</strain>
    </source>
</reference>
<keyword evidence="2" id="KW-1185">Reference proteome</keyword>
<comment type="caution">
    <text evidence="1">The sequence shown here is derived from an EMBL/GenBank/DDBJ whole genome shotgun (WGS) entry which is preliminary data.</text>
</comment>
<sequence length="163" mass="17535">MTMDNPLTRGRKALIERLTTISVANGYFTSTGANVKTGWLNEQLQARTVSFPIIVVQKGRGQAPMPGPMALKAFSGFSIVGAVDAGMDDYEDAIEALEHDLLKCLVPVQGRALDWLPKGVTGITVGTPETFPPGESLKAATVLIPVQLHTIIQGEHLNVRQSR</sequence>
<proteinExistence type="predicted"/>
<evidence type="ECO:0000313" key="2">
    <source>
        <dbReference type="Proteomes" id="UP000546173"/>
    </source>
</evidence>